<dbReference type="Pfam" id="PF01435">
    <property type="entry name" value="Peptidase_M48"/>
    <property type="match status" value="1"/>
</dbReference>
<reference evidence="8 9" key="1">
    <citation type="submission" date="2015-11" db="EMBL/GenBank/DDBJ databases">
        <title>Genomic analysis of 38 Legionella species identifies large and diverse effector repertoires.</title>
        <authorList>
            <person name="Burstein D."/>
            <person name="Amaro F."/>
            <person name="Zusman T."/>
            <person name="Lifshitz Z."/>
            <person name="Cohen O."/>
            <person name="Gilbert J.A."/>
            <person name="Pupko T."/>
            <person name="Shuman H.A."/>
            <person name="Segal G."/>
        </authorList>
    </citation>
    <scope>NUCLEOTIDE SEQUENCE [LARGE SCALE GENOMIC DNA]</scope>
    <source>
        <strain evidence="8 9">WA-270A-C2</strain>
    </source>
</reference>
<organism evidence="8 9">
    <name type="scientific">Legionella rubrilucens</name>
    <dbReference type="NCBI Taxonomy" id="458"/>
    <lineage>
        <taxon>Bacteria</taxon>
        <taxon>Pseudomonadati</taxon>
        <taxon>Pseudomonadota</taxon>
        <taxon>Gammaproteobacteria</taxon>
        <taxon>Legionellales</taxon>
        <taxon>Legionellaceae</taxon>
        <taxon>Legionella</taxon>
    </lineage>
</organism>
<dbReference type="GO" id="GO:0051603">
    <property type="term" value="P:proteolysis involved in protein catabolic process"/>
    <property type="evidence" value="ECO:0007669"/>
    <property type="project" value="TreeGrafter"/>
</dbReference>
<dbReference type="InterPro" id="IPR001915">
    <property type="entry name" value="Peptidase_M48"/>
</dbReference>
<keyword evidence="2 8" id="KW-0645">Protease</keyword>
<dbReference type="InterPro" id="IPR051156">
    <property type="entry name" value="Mito/Outer_Membr_Metalloprot"/>
</dbReference>
<dbReference type="Pfam" id="PF14559">
    <property type="entry name" value="TPR_19"/>
    <property type="match status" value="1"/>
</dbReference>
<sequence>MTRRFQRVTGRFIRHALTLVIIMSMGLGNHTAQAFSPYSTSELEELEKEFRQLINQSDLVVRTPLATQYINHLGKRLSQFARMPLPYFFIVKSNEINAFAGPGGYIGINTQLILATQNENELAAVMAHEIAHVRLHHLYRMIQHQKQMRVPMLASMLAAVALGAINPTLAGGAMMASITGFAQDNINFTRANEKEADRIGIAMLMKAGFDPRGMAGFFKKMQEATRYYYTDNIPAILRTHPLDDDRIAEAENRSGNVNHKNYPDSLDYHLFKELIRNSLAENSKQMLDYYQNECRRHNTAAACQYGQSLALMKANQFGNAELQLTRLTTENKDNLFYQVAMAEAEAGNRQFNTALKRLKELQSNYPENYAALMAYAEGLLAAGQPEQATAILLKGFRQFKRDLPLCETLAQAQAASRQKGYAYFTQAQCNLLQGRSRDALRQLNVAKKLAGNDHYLEARITALKDDIRFMVEQ</sequence>
<dbReference type="Gene3D" id="1.25.40.10">
    <property type="entry name" value="Tetratricopeptide repeat domain"/>
    <property type="match status" value="1"/>
</dbReference>
<dbReference type="STRING" id="458.Lrub_0201"/>
<dbReference type="AlphaFoldDB" id="A0A0W0Y0L7"/>
<dbReference type="PANTHER" id="PTHR22726:SF1">
    <property type="entry name" value="METALLOENDOPEPTIDASE OMA1, MITOCHONDRIAL"/>
    <property type="match status" value="1"/>
</dbReference>
<dbReference type="GO" id="GO:0046872">
    <property type="term" value="F:metal ion binding"/>
    <property type="evidence" value="ECO:0007669"/>
    <property type="project" value="UniProtKB-KW"/>
</dbReference>
<evidence type="ECO:0000259" key="7">
    <source>
        <dbReference type="Pfam" id="PF01435"/>
    </source>
</evidence>
<evidence type="ECO:0000313" key="8">
    <source>
        <dbReference type="EMBL" id="KTD50577.1"/>
    </source>
</evidence>
<keyword evidence="4" id="KW-0378">Hydrolase</keyword>
<comment type="caution">
    <text evidence="8">The sequence shown here is derived from an EMBL/GenBank/DDBJ whole genome shotgun (WGS) entry which is preliminary data.</text>
</comment>
<evidence type="ECO:0000256" key="3">
    <source>
        <dbReference type="ARBA" id="ARBA00022723"/>
    </source>
</evidence>
<evidence type="ECO:0000313" key="9">
    <source>
        <dbReference type="Proteomes" id="UP000054608"/>
    </source>
</evidence>
<evidence type="ECO:0000256" key="1">
    <source>
        <dbReference type="ARBA" id="ARBA00001947"/>
    </source>
</evidence>
<dbReference type="PANTHER" id="PTHR22726">
    <property type="entry name" value="METALLOENDOPEPTIDASE OMA1"/>
    <property type="match status" value="1"/>
</dbReference>
<dbReference type="OrthoDB" id="9810445at2"/>
<keyword evidence="5" id="KW-0862">Zinc</keyword>
<dbReference type="InterPro" id="IPR011990">
    <property type="entry name" value="TPR-like_helical_dom_sf"/>
</dbReference>
<accession>A0A0W0Y0L7</accession>
<dbReference type="GO" id="GO:0016020">
    <property type="term" value="C:membrane"/>
    <property type="evidence" value="ECO:0007669"/>
    <property type="project" value="TreeGrafter"/>
</dbReference>
<evidence type="ECO:0000256" key="4">
    <source>
        <dbReference type="ARBA" id="ARBA00022801"/>
    </source>
</evidence>
<evidence type="ECO:0000256" key="2">
    <source>
        <dbReference type="ARBA" id="ARBA00022670"/>
    </source>
</evidence>
<gene>
    <name evidence="8" type="ORF">Lrub_0201</name>
</gene>
<dbReference type="PATRIC" id="fig|458.5.peg.206"/>
<comment type="cofactor">
    <cofactor evidence="1">
        <name>Zn(2+)</name>
        <dbReference type="ChEBI" id="CHEBI:29105"/>
    </cofactor>
</comment>
<protein>
    <submittedName>
        <fullName evidence="8">Zn-dependent protease</fullName>
    </submittedName>
</protein>
<feature type="domain" description="Peptidase M48" evidence="7">
    <location>
        <begin position="65"/>
        <end position="253"/>
    </location>
</feature>
<evidence type="ECO:0000256" key="5">
    <source>
        <dbReference type="ARBA" id="ARBA00022833"/>
    </source>
</evidence>
<keyword evidence="6" id="KW-0482">Metalloprotease</keyword>
<keyword evidence="9" id="KW-1185">Reference proteome</keyword>
<name>A0A0W0Y0L7_9GAMM</name>
<dbReference type="SUPFAM" id="SSF48452">
    <property type="entry name" value="TPR-like"/>
    <property type="match status" value="1"/>
</dbReference>
<keyword evidence="3" id="KW-0479">Metal-binding</keyword>
<dbReference type="EMBL" id="LNYT01000003">
    <property type="protein sequence ID" value="KTD50577.1"/>
    <property type="molecule type" value="Genomic_DNA"/>
</dbReference>
<evidence type="ECO:0000256" key="6">
    <source>
        <dbReference type="ARBA" id="ARBA00023049"/>
    </source>
</evidence>
<proteinExistence type="predicted"/>
<dbReference type="Gene3D" id="3.30.2010.10">
    <property type="entry name" value="Metalloproteases ('zincins'), catalytic domain"/>
    <property type="match status" value="1"/>
</dbReference>
<dbReference type="GO" id="GO:0004222">
    <property type="term" value="F:metalloendopeptidase activity"/>
    <property type="evidence" value="ECO:0007669"/>
    <property type="project" value="InterPro"/>
</dbReference>
<dbReference type="Proteomes" id="UP000054608">
    <property type="component" value="Unassembled WGS sequence"/>
</dbReference>